<comment type="caution">
    <text evidence="1">The sequence shown here is derived from an EMBL/GenBank/DDBJ whole genome shotgun (WGS) entry which is preliminary data.</text>
</comment>
<dbReference type="AlphaFoldDB" id="A0A9P7BAU4"/>
<reference evidence="1 2" key="1">
    <citation type="submission" date="2020-11" db="EMBL/GenBank/DDBJ databases">
        <title>Kefir isolates.</title>
        <authorList>
            <person name="Marcisauskas S."/>
            <person name="Kim Y."/>
            <person name="Blasche S."/>
        </authorList>
    </citation>
    <scope>NUCLEOTIDE SEQUENCE [LARGE SCALE GENOMIC DNA]</scope>
    <source>
        <strain evidence="1 2">OG2</strain>
    </source>
</reference>
<sequence>MSMTLSTHPFLDEYRENIRAYNRKFRKFEPQTATVDCEPSRGRQNYPTIIVRSNESVSSIQSLFCKTDPFHNEEQKVMDALTDTTYFGQTVYIKDEKCKEVDPILFKPFKFGPEYSFSCTLSTKIFWNVPLIFIGFDRENHKNIYEMFLDILNWNPIGKGITSIEFLDYMSQPVVFWIRTKRELEIRWKNYYLIHPNLDHDLLEYKIMSNITIHDKVFKMLRESYLEIMGRQLLDPSGSDEHMFLESA</sequence>
<evidence type="ECO:0000313" key="2">
    <source>
        <dbReference type="Proteomes" id="UP000750334"/>
    </source>
</evidence>
<organism evidence="1 2">
    <name type="scientific">Maudiozyma exigua</name>
    <name type="common">Yeast</name>
    <name type="synonym">Kazachstania exigua</name>
    <dbReference type="NCBI Taxonomy" id="34358"/>
    <lineage>
        <taxon>Eukaryota</taxon>
        <taxon>Fungi</taxon>
        <taxon>Dikarya</taxon>
        <taxon>Ascomycota</taxon>
        <taxon>Saccharomycotina</taxon>
        <taxon>Saccharomycetes</taxon>
        <taxon>Saccharomycetales</taxon>
        <taxon>Saccharomycetaceae</taxon>
        <taxon>Maudiozyma</taxon>
    </lineage>
</organism>
<proteinExistence type="predicted"/>
<protein>
    <submittedName>
        <fullName evidence="1">Uncharacterized protein</fullName>
    </submittedName>
</protein>
<name>A0A9P7BAU4_MAUEX</name>
<dbReference type="Proteomes" id="UP000750334">
    <property type="component" value="Unassembled WGS sequence"/>
</dbReference>
<accession>A0A9P7BAU4</accession>
<evidence type="ECO:0000313" key="1">
    <source>
        <dbReference type="EMBL" id="KAG0668214.1"/>
    </source>
</evidence>
<dbReference type="EMBL" id="PUHR01000075">
    <property type="protein sequence ID" value="KAG0668214.1"/>
    <property type="molecule type" value="Genomic_DNA"/>
</dbReference>
<keyword evidence="2" id="KW-1185">Reference proteome</keyword>
<gene>
    <name evidence="1" type="ORF">C6P45_004915</name>
</gene>